<reference evidence="12 15" key="1">
    <citation type="submission" date="2021-07" db="EMBL/GenBank/DDBJ databases">
        <authorList>
            <person name="Imarazene B."/>
            <person name="Zahm M."/>
            <person name="Klopp C."/>
            <person name="Cabau C."/>
            <person name="Beille S."/>
            <person name="Jouanno E."/>
            <person name="Castinel A."/>
            <person name="Lluch J."/>
            <person name="Gil L."/>
            <person name="Kuchtly C."/>
            <person name="Lopez Roques C."/>
            <person name="Donnadieu C."/>
            <person name="Parrinello H."/>
            <person name="Journot L."/>
            <person name="Du K."/>
            <person name="Schartl M."/>
            <person name="Retaux S."/>
            <person name="Guiguen Y."/>
        </authorList>
    </citation>
    <scope>NUCLEOTIDE SEQUENCE [LARGE SCALE GENOMIC DNA]</scope>
    <source>
        <strain evidence="12">Pach_M1</strain>
        <tissue evidence="12">Testis</tissue>
    </source>
</reference>
<keyword evidence="7" id="KW-0804">Transcription</keyword>
<comment type="subcellular location">
    <subcellularLocation>
        <location evidence="1">Nucleus</location>
    </subcellularLocation>
</comment>
<feature type="compositionally biased region" description="Low complexity" evidence="10">
    <location>
        <begin position="252"/>
        <end position="269"/>
    </location>
</feature>
<reference evidence="13" key="2">
    <citation type="submission" date="2025-05" db="UniProtKB">
        <authorList>
            <consortium name="Ensembl"/>
        </authorList>
    </citation>
    <scope>IDENTIFICATION</scope>
</reference>
<evidence type="ECO:0000256" key="3">
    <source>
        <dbReference type="ARBA" id="ARBA00022771"/>
    </source>
</evidence>
<dbReference type="GO" id="GO:0003700">
    <property type="term" value="F:DNA-binding transcription factor activity"/>
    <property type="evidence" value="ECO:0007669"/>
    <property type="project" value="TreeGrafter"/>
</dbReference>
<evidence type="ECO:0000259" key="11">
    <source>
        <dbReference type="PROSITE" id="PS50157"/>
    </source>
</evidence>
<dbReference type="GO" id="GO:0006357">
    <property type="term" value="P:regulation of transcription by RNA polymerase II"/>
    <property type="evidence" value="ECO:0007669"/>
    <property type="project" value="TreeGrafter"/>
</dbReference>
<evidence type="ECO:0000313" key="12">
    <source>
        <dbReference type="EMBL" id="KAG9282655.1"/>
    </source>
</evidence>
<keyword evidence="8" id="KW-0539">Nucleus</keyword>
<evidence type="ECO:0000313" key="13">
    <source>
        <dbReference type="Ensembl" id="ENSAMXP00005029397.1"/>
    </source>
</evidence>
<dbReference type="InterPro" id="IPR052253">
    <property type="entry name" value="CR1/CR2-DNA-binding_regulator"/>
</dbReference>
<proteinExistence type="predicted"/>
<feature type="domain" description="C2H2-type" evidence="11">
    <location>
        <begin position="195"/>
        <end position="225"/>
    </location>
</feature>
<evidence type="ECO:0000256" key="6">
    <source>
        <dbReference type="ARBA" id="ARBA00023125"/>
    </source>
</evidence>
<evidence type="ECO:0000256" key="1">
    <source>
        <dbReference type="ARBA" id="ARBA00004123"/>
    </source>
</evidence>
<dbReference type="CTD" id="566703"/>
<dbReference type="PROSITE" id="PS50157">
    <property type="entry name" value="ZINC_FINGER_C2H2_2"/>
    <property type="match status" value="1"/>
</dbReference>
<dbReference type="EMBL" id="JAICCE010000001">
    <property type="protein sequence ID" value="KAG9282655.1"/>
    <property type="molecule type" value="Genomic_DNA"/>
</dbReference>
<dbReference type="RefSeq" id="XP_007245406.3">
    <property type="nucleotide sequence ID" value="XM_007245344.4"/>
</dbReference>
<dbReference type="GO" id="GO:0005634">
    <property type="term" value="C:nucleus"/>
    <property type="evidence" value="ECO:0007669"/>
    <property type="project" value="UniProtKB-SubCell"/>
</dbReference>
<sequence>MAAVKSRAGPGAMQSASEGEEEGLIYMQCCGQEDVDAQKHRQHPVFQSASGSGRVWPTTAAVQQSKTFTFPQSSSVDLPYRYRSPESVEMDEIMAAMVLTSLSCSPVVQSPPQRDPLPAAPGDMECGGGELSDSGSSGYWSWDHGSVSPAPSPSVTETDGSLGQPVDEGLQMELEQGGCDEPESRRCKSLSRGAYRCLWPGCGKVLTSRVGMKRHIQILHLGSGSEQSHREEDFYYTEVSSEEEPTTPSPVPSFFSGPWSSCSSTNSQSTPGPQEVLPPSSVLSQSAPSSVWQIHTEHLYQACTPIEVTMFPGSSASCDQPPPAGLQPRPQITTTRSRSVSVGEQWLQRNSAPTRSQTMSASPSRGHCSFRKGRGEAKKCRKVYGVERRDQWCTACRWKKACQRFPD</sequence>
<dbReference type="GO" id="GO:0000978">
    <property type="term" value="F:RNA polymerase II cis-regulatory region sequence-specific DNA binding"/>
    <property type="evidence" value="ECO:0007669"/>
    <property type="project" value="TreeGrafter"/>
</dbReference>
<dbReference type="GO" id="GO:0008270">
    <property type="term" value="F:zinc ion binding"/>
    <property type="evidence" value="ECO:0007669"/>
    <property type="project" value="UniProtKB-KW"/>
</dbReference>
<dbReference type="OrthoDB" id="5950721at2759"/>
<evidence type="ECO:0000313" key="15">
    <source>
        <dbReference type="Proteomes" id="UP000752171"/>
    </source>
</evidence>
<evidence type="ECO:0000313" key="14">
    <source>
        <dbReference type="Proteomes" id="UP000694621"/>
    </source>
</evidence>
<organism evidence="13 14">
    <name type="scientific">Astyanax mexicanus</name>
    <name type="common">Blind cave fish</name>
    <name type="synonym">Astyanax fasciatus mexicanus</name>
    <dbReference type="NCBI Taxonomy" id="7994"/>
    <lineage>
        <taxon>Eukaryota</taxon>
        <taxon>Metazoa</taxon>
        <taxon>Chordata</taxon>
        <taxon>Craniata</taxon>
        <taxon>Vertebrata</taxon>
        <taxon>Euteleostomi</taxon>
        <taxon>Actinopterygii</taxon>
        <taxon>Neopterygii</taxon>
        <taxon>Teleostei</taxon>
        <taxon>Ostariophysi</taxon>
        <taxon>Characiformes</taxon>
        <taxon>Characoidei</taxon>
        <taxon>Acestrorhamphidae</taxon>
        <taxon>Acestrorhamphinae</taxon>
        <taxon>Astyanax</taxon>
    </lineage>
</organism>
<dbReference type="AlphaFoldDB" id="A0A8B9K0F6"/>
<dbReference type="Proteomes" id="UP000694621">
    <property type="component" value="Unplaced"/>
</dbReference>
<evidence type="ECO:0000256" key="4">
    <source>
        <dbReference type="ARBA" id="ARBA00022833"/>
    </source>
</evidence>
<name>A0A8B9K0F6_ASTMX</name>
<evidence type="ECO:0000256" key="9">
    <source>
        <dbReference type="PROSITE-ProRule" id="PRU00042"/>
    </source>
</evidence>
<keyword evidence="3 9" id="KW-0863">Zinc-finger</keyword>
<dbReference type="SMART" id="SM00355">
    <property type="entry name" value="ZnF_C2H2"/>
    <property type="match status" value="1"/>
</dbReference>
<dbReference type="PROSITE" id="PS00028">
    <property type="entry name" value="ZINC_FINGER_C2H2_1"/>
    <property type="match status" value="1"/>
</dbReference>
<evidence type="ECO:0000256" key="8">
    <source>
        <dbReference type="ARBA" id="ARBA00023242"/>
    </source>
</evidence>
<feature type="compositionally biased region" description="Polar residues" evidence="10">
    <location>
        <begin position="330"/>
        <end position="363"/>
    </location>
</feature>
<dbReference type="Ensembl" id="ENSAMXT00005032229.1">
    <property type="protein sequence ID" value="ENSAMXP00005029397.1"/>
    <property type="gene ID" value="ENSAMXG00005014535.1"/>
</dbReference>
<feature type="region of interest" description="Disordered" evidence="10">
    <location>
        <begin position="223"/>
        <end position="283"/>
    </location>
</feature>
<dbReference type="KEGG" id="amex:103040630"/>
<keyword evidence="4" id="KW-0862">Zinc</keyword>
<dbReference type="SMART" id="SM01366">
    <property type="entry name" value="c-clamp"/>
    <property type="match status" value="1"/>
</dbReference>
<feature type="region of interest" description="Disordered" evidence="10">
    <location>
        <begin position="107"/>
        <end position="160"/>
    </location>
</feature>
<gene>
    <name evidence="13" type="primary">znf395b</name>
    <name evidence="12" type="synonym">ZNF395</name>
    <name evidence="12" type="ORF">AMEX_G1344</name>
</gene>
<accession>A0A8B9K0F6</accession>
<dbReference type="RefSeq" id="XP_007245407.3">
    <property type="nucleotide sequence ID" value="XM_007245345.4"/>
</dbReference>
<protein>
    <submittedName>
        <fullName evidence="12 13">Zinc finger protein 395</fullName>
    </submittedName>
</protein>
<evidence type="ECO:0000256" key="2">
    <source>
        <dbReference type="ARBA" id="ARBA00022723"/>
    </source>
</evidence>
<dbReference type="InterPro" id="IPR013087">
    <property type="entry name" value="Znf_C2H2_type"/>
</dbReference>
<evidence type="ECO:0000256" key="10">
    <source>
        <dbReference type="SAM" id="MobiDB-lite"/>
    </source>
</evidence>
<dbReference type="OMA" id="RHIRVMH"/>
<dbReference type="Proteomes" id="UP000752171">
    <property type="component" value="Unassembled WGS sequence"/>
</dbReference>
<keyword evidence="2" id="KW-0479">Metal-binding</keyword>
<dbReference type="GeneID" id="103040630"/>
<feature type="region of interest" description="Disordered" evidence="10">
    <location>
        <begin position="314"/>
        <end position="375"/>
    </location>
</feature>
<dbReference type="PANTHER" id="PTHR13006:SF10">
    <property type="entry name" value="ZINC FINGER PROTEIN 395"/>
    <property type="match status" value="1"/>
</dbReference>
<keyword evidence="5" id="KW-0805">Transcription regulation</keyword>
<keyword evidence="6" id="KW-0238">DNA-binding</keyword>
<dbReference type="PANTHER" id="PTHR13006">
    <property type="entry name" value="PAPILLOMAVIRUS REGULATORY FACTOR PRF-1"/>
    <property type="match status" value="1"/>
</dbReference>
<evidence type="ECO:0000256" key="7">
    <source>
        <dbReference type="ARBA" id="ARBA00023163"/>
    </source>
</evidence>
<feature type="compositionally biased region" description="Low complexity" evidence="10">
    <location>
        <begin position="131"/>
        <end position="146"/>
    </location>
</feature>
<evidence type="ECO:0000256" key="5">
    <source>
        <dbReference type="ARBA" id="ARBA00023015"/>
    </source>
</evidence>